<dbReference type="Proteomes" id="UP000807504">
    <property type="component" value="Unassembled WGS sequence"/>
</dbReference>
<evidence type="ECO:0000256" key="1">
    <source>
        <dbReference type="SAM" id="MobiDB-lite"/>
    </source>
</evidence>
<reference evidence="2" key="2">
    <citation type="submission" date="2020-06" db="EMBL/GenBank/DDBJ databases">
        <authorList>
            <person name="Sheffer M."/>
        </authorList>
    </citation>
    <scope>NUCLEOTIDE SEQUENCE</scope>
</reference>
<feature type="compositionally biased region" description="Low complexity" evidence="1">
    <location>
        <begin position="66"/>
        <end position="76"/>
    </location>
</feature>
<protein>
    <submittedName>
        <fullName evidence="2">Uncharacterized protein</fullName>
    </submittedName>
</protein>
<organism evidence="2 3">
    <name type="scientific">Argiope bruennichi</name>
    <name type="common">Wasp spider</name>
    <name type="synonym">Aranea bruennichi</name>
    <dbReference type="NCBI Taxonomy" id="94029"/>
    <lineage>
        <taxon>Eukaryota</taxon>
        <taxon>Metazoa</taxon>
        <taxon>Ecdysozoa</taxon>
        <taxon>Arthropoda</taxon>
        <taxon>Chelicerata</taxon>
        <taxon>Arachnida</taxon>
        <taxon>Araneae</taxon>
        <taxon>Araneomorphae</taxon>
        <taxon>Entelegynae</taxon>
        <taxon>Araneoidea</taxon>
        <taxon>Araneidae</taxon>
        <taxon>Argiope</taxon>
    </lineage>
</organism>
<feature type="region of interest" description="Disordered" evidence="1">
    <location>
        <begin position="48"/>
        <end position="80"/>
    </location>
</feature>
<feature type="compositionally biased region" description="Polar residues" evidence="1">
    <location>
        <begin position="1"/>
        <end position="10"/>
    </location>
</feature>
<feature type="region of interest" description="Disordered" evidence="1">
    <location>
        <begin position="1"/>
        <end position="26"/>
    </location>
</feature>
<name>A0A8T0FJQ1_ARGBR</name>
<sequence length="109" mass="12465">MLFKTCSQKKTSLEHPNRKRKLQREEANQKLAESLNKYLRNTIGLDGQAIEPGSSTSTSGLEFHNENLSENVNSSEYDQEETTIVPIENLDVDVENSPEHFLTKEMRII</sequence>
<evidence type="ECO:0000313" key="2">
    <source>
        <dbReference type="EMBL" id="KAF8791166.1"/>
    </source>
</evidence>
<dbReference type="AlphaFoldDB" id="A0A8T0FJQ1"/>
<dbReference type="EMBL" id="JABXBU010000011">
    <property type="protein sequence ID" value="KAF8791166.1"/>
    <property type="molecule type" value="Genomic_DNA"/>
</dbReference>
<accession>A0A8T0FJQ1</accession>
<evidence type="ECO:0000313" key="3">
    <source>
        <dbReference type="Proteomes" id="UP000807504"/>
    </source>
</evidence>
<keyword evidence="3" id="KW-1185">Reference proteome</keyword>
<proteinExistence type="predicted"/>
<reference evidence="2" key="1">
    <citation type="journal article" date="2020" name="bioRxiv">
        <title>Chromosome-level reference genome of the European wasp spider Argiope bruennichi: a resource for studies on range expansion and evolutionary adaptation.</title>
        <authorList>
            <person name="Sheffer M.M."/>
            <person name="Hoppe A."/>
            <person name="Krehenwinkel H."/>
            <person name="Uhl G."/>
            <person name="Kuss A.W."/>
            <person name="Jensen L."/>
            <person name="Jensen C."/>
            <person name="Gillespie R.G."/>
            <person name="Hoff K.J."/>
            <person name="Prost S."/>
        </authorList>
    </citation>
    <scope>NUCLEOTIDE SEQUENCE</scope>
</reference>
<comment type="caution">
    <text evidence="2">The sequence shown here is derived from an EMBL/GenBank/DDBJ whole genome shotgun (WGS) entry which is preliminary data.</text>
</comment>
<gene>
    <name evidence="2" type="ORF">HNY73_006082</name>
</gene>